<dbReference type="GO" id="GO:0016491">
    <property type="term" value="F:oxidoreductase activity"/>
    <property type="evidence" value="ECO:0007669"/>
    <property type="project" value="UniProtKB-KW"/>
</dbReference>
<dbReference type="SUPFAM" id="SSF51905">
    <property type="entry name" value="FAD/NAD(P)-binding domain"/>
    <property type="match status" value="1"/>
</dbReference>
<proteinExistence type="predicted"/>
<evidence type="ECO:0000313" key="5">
    <source>
        <dbReference type="Proteomes" id="UP001626549"/>
    </source>
</evidence>
<evidence type="ECO:0000259" key="3">
    <source>
        <dbReference type="Pfam" id="PF01266"/>
    </source>
</evidence>
<dbReference type="InterPro" id="IPR006311">
    <property type="entry name" value="TAT_signal"/>
</dbReference>
<dbReference type="RefSeq" id="WP_407329481.1">
    <property type="nucleotide sequence ID" value="NZ_CP136865.1"/>
</dbReference>
<feature type="signal peptide" evidence="2">
    <location>
        <begin position="1"/>
        <end position="24"/>
    </location>
</feature>
<organism evidence="4 5">
    <name type="scientific">Congregibacter brevis</name>
    <dbReference type="NCBI Taxonomy" id="3081201"/>
    <lineage>
        <taxon>Bacteria</taxon>
        <taxon>Pseudomonadati</taxon>
        <taxon>Pseudomonadota</taxon>
        <taxon>Gammaproteobacteria</taxon>
        <taxon>Cellvibrionales</taxon>
        <taxon>Halieaceae</taxon>
        <taxon>Congregibacter</taxon>
    </lineage>
</organism>
<feature type="domain" description="FAD dependent oxidoreductase" evidence="3">
    <location>
        <begin position="35"/>
        <end position="384"/>
    </location>
</feature>
<gene>
    <name evidence="4" type="ORF">R0137_06535</name>
</gene>
<dbReference type="PANTHER" id="PTHR13847:SF289">
    <property type="entry name" value="GLYCINE OXIDASE"/>
    <property type="match status" value="1"/>
</dbReference>
<dbReference type="PANTHER" id="PTHR13847">
    <property type="entry name" value="SARCOSINE DEHYDROGENASE-RELATED"/>
    <property type="match status" value="1"/>
</dbReference>
<evidence type="ECO:0000256" key="2">
    <source>
        <dbReference type="SAM" id="SignalP"/>
    </source>
</evidence>
<evidence type="ECO:0000313" key="4">
    <source>
        <dbReference type="EMBL" id="WOJ98219.1"/>
    </source>
</evidence>
<protein>
    <submittedName>
        <fullName evidence="4">FAD-binding oxidoreductase</fullName>
        <ecNumber evidence="4">1.-.-.-</ecNumber>
    </submittedName>
</protein>
<dbReference type="InterPro" id="IPR036188">
    <property type="entry name" value="FAD/NAD-bd_sf"/>
</dbReference>
<dbReference type="EMBL" id="CP136865">
    <property type="protein sequence ID" value="WOJ98219.1"/>
    <property type="molecule type" value="Genomic_DNA"/>
</dbReference>
<dbReference type="Gene3D" id="3.30.9.10">
    <property type="entry name" value="D-Amino Acid Oxidase, subunit A, domain 2"/>
    <property type="match status" value="1"/>
</dbReference>
<dbReference type="Proteomes" id="UP001626549">
    <property type="component" value="Chromosome"/>
</dbReference>
<keyword evidence="1 4" id="KW-0560">Oxidoreductase</keyword>
<sequence length="410" mass="43953">MDRRQFLTLAAALSAGAASLPSKAAVAASGAKEMRVVVAGAGIVGASIAYSLAKAGAEVTVIDAVGPASHASRGTFAWINATWAKQPQHYHRLNQTSVDSWHELQEELQIPITWGGSIEWFASAERQQRLAEQIAEQVRWGEPAQMINAEKIADLEPRLRFGTQGLAAYSPNDGAVDPILATQLMLKGAQSLGADIVYPNELKSVSLDKGRLVSVKTTMGSIKADRLILATGAAQELPKRIANIDIPQRTTPGIIGISEPMPRLLNSVVAAPGVHLHQRSDGRFVIGEQAGAPASHEQRLVGRPNDFPSSQLVGEHGSRLLQAATEFLPDLKGTRMESVFIGWRPLPLDGHPVLGVNPDRPDVYLAIMHSGVSLAPIVGSLVAKEILSAEPAKNLEPYRPTREFANVSRY</sequence>
<dbReference type="Gene3D" id="3.50.50.60">
    <property type="entry name" value="FAD/NAD(P)-binding domain"/>
    <property type="match status" value="1"/>
</dbReference>
<keyword evidence="2" id="KW-0732">Signal</keyword>
<dbReference type="PROSITE" id="PS51318">
    <property type="entry name" value="TAT"/>
    <property type="match status" value="1"/>
</dbReference>
<feature type="chain" id="PRO_5046055926" evidence="2">
    <location>
        <begin position="25"/>
        <end position="410"/>
    </location>
</feature>
<evidence type="ECO:0000256" key="1">
    <source>
        <dbReference type="ARBA" id="ARBA00023002"/>
    </source>
</evidence>
<dbReference type="Pfam" id="PF01266">
    <property type="entry name" value="DAO"/>
    <property type="match status" value="1"/>
</dbReference>
<name>A0ABZ0IHA5_9GAMM</name>
<accession>A0ABZ0IHA5</accession>
<dbReference type="InterPro" id="IPR006076">
    <property type="entry name" value="FAD-dep_OxRdtase"/>
</dbReference>
<reference evidence="4 5" key="1">
    <citation type="submission" date="2023-10" db="EMBL/GenBank/DDBJ databases">
        <title>Two novel species belonging to the OM43/NOR5 clade.</title>
        <authorList>
            <person name="Park M."/>
        </authorList>
    </citation>
    <scope>NUCLEOTIDE SEQUENCE [LARGE SCALE GENOMIC DNA]</scope>
    <source>
        <strain evidence="4 5">IMCC45268</strain>
    </source>
</reference>
<keyword evidence="5" id="KW-1185">Reference proteome</keyword>
<dbReference type="EC" id="1.-.-.-" evidence="4"/>